<gene>
    <name evidence="1" type="ORF">D3872_09900</name>
</gene>
<proteinExistence type="predicted"/>
<evidence type="ECO:0000313" key="2">
    <source>
        <dbReference type="Proteomes" id="UP000284006"/>
    </source>
</evidence>
<dbReference type="AlphaFoldDB" id="A0A418XY06"/>
<name>A0A418XY06_9BURK</name>
<dbReference type="EMBL" id="QYUP01000093">
    <property type="protein sequence ID" value="RJG17878.1"/>
    <property type="molecule type" value="Genomic_DNA"/>
</dbReference>
<dbReference type="Proteomes" id="UP000284006">
    <property type="component" value="Unassembled WGS sequence"/>
</dbReference>
<reference evidence="1 2" key="1">
    <citation type="submission" date="2018-09" db="EMBL/GenBank/DDBJ databases">
        <authorList>
            <person name="Zhu H."/>
        </authorList>
    </citation>
    <scope>NUCLEOTIDE SEQUENCE [LARGE SCALE GENOMIC DNA]</scope>
    <source>
        <strain evidence="1 2">K1S02-61</strain>
    </source>
</reference>
<evidence type="ECO:0000313" key="1">
    <source>
        <dbReference type="EMBL" id="RJG17878.1"/>
    </source>
</evidence>
<protein>
    <submittedName>
        <fullName evidence="1">Uncharacterized protein</fullName>
    </submittedName>
</protein>
<organism evidence="1 2">
    <name type="scientific">Massilia cavernae</name>
    <dbReference type="NCBI Taxonomy" id="2320864"/>
    <lineage>
        <taxon>Bacteria</taxon>
        <taxon>Pseudomonadati</taxon>
        <taxon>Pseudomonadota</taxon>
        <taxon>Betaproteobacteria</taxon>
        <taxon>Burkholderiales</taxon>
        <taxon>Oxalobacteraceae</taxon>
        <taxon>Telluria group</taxon>
        <taxon>Massilia</taxon>
    </lineage>
</organism>
<keyword evidence="2" id="KW-1185">Reference proteome</keyword>
<sequence>MCRDRPLLPVSFERSGNSPESQAVVDFACRRSRAVGQPDHLLRVMDATLLQGLMPPSAHAAISSGGPGYESRALPGATVVNVFAGWDRRAAIDRPARGWCWSRQD</sequence>
<accession>A0A418XY06</accession>
<comment type="caution">
    <text evidence="1">The sequence shown here is derived from an EMBL/GenBank/DDBJ whole genome shotgun (WGS) entry which is preliminary data.</text>
</comment>